<feature type="compositionally biased region" description="Basic and acidic residues" evidence="1">
    <location>
        <begin position="70"/>
        <end position="80"/>
    </location>
</feature>
<proteinExistence type="predicted"/>
<keyword evidence="4" id="KW-1185">Reference proteome</keyword>
<feature type="chain" id="PRO_5032759652" description="CLAVATA3/ESR-related protein" evidence="2">
    <location>
        <begin position="28"/>
        <end position="90"/>
    </location>
</feature>
<dbReference type="Proteomes" id="UP000623129">
    <property type="component" value="Unassembled WGS sequence"/>
</dbReference>
<name>A0A833VUD7_9POAL</name>
<sequence>MENSSSSSHLFLALIVACILLWTPSWARPLQSPVLCRGADPPSWCTRFQQHKTRLASLSSPLNSSSSNDTDLRFGMEKRVVKTGPNPLHN</sequence>
<dbReference type="OrthoDB" id="1405557at2759"/>
<organism evidence="3 4">
    <name type="scientific">Carex littledalei</name>
    <dbReference type="NCBI Taxonomy" id="544730"/>
    <lineage>
        <taxon>Eukaryota</taxon>
        <taxon>Viridiplantae</taxon>
        <taxon>Streptophyta</taxon>
        <taxon>Embryophyta</taxon>
        <taxon>Tracheophyta</taxon>
        <taxon>Spermatophyta</taxon>
        <taxon>Magnoliopsida</taxon>
        <taxon>Liliopsida</taxon>
        <taxon>Poales</taxon>
        <taxon>Cyperaceae</taxon>
        <taxon>Cyperoideae</taxon>
        <taxon>Cariceae</taxon>
        <taxon>Carex</taxon>
        <taxon>Carex subgen. Euthyceras</taxon>
    </lineage>
</organism>
<evidence type="ECO:0000313" key="4">
    <source>
        <dbReference type="Proteomes" id="UP000623129"/>
    </source>
</evidence>
<gene>
    <name evidence="3" type="ORF">FCM35_KLT01620</name>
</gene>
<reference evidence="3" key="1">
    <citation type="submission" date="2020-01" db="EMBL/GenBank/DDBJ databases">
        <title>Genome sequence of Kobresia littledalei, the first chromosome-level genome in the family Cyperaceae.</title>
        <authorList>
            <person name="Qu G."/>
        </authorList>
    </citation>
    <scope>NUCLEOTIDE SEQUENCE</scope>
    <source>
        <strain evidence="3">C.B.Clarke</strain>
        <tissue evidence="3">Leaf</tissue>
    </source>
</reference>
<evidence type="ECO:0000256" key="1">
    <source>
        <dbReference type="SAM" id="MobiDB-lite"/>
    </source>
</evidence>
<dbReference type="AlphaFoldDB" id="A0A833VUD7"/>
<comment type="caution">
    <text evidence="3">The sequence shown here is derived from an EMBL/GenBank/DDBJ whole genome shotgun (WGS) entry which is preliminary data.</text>
</comment>
<protein>
    <recommendedName>
        <fullName evidence="5">CLAVATA3/ESR-related protein</fullName>
    </recommendedName>
</protein>
<keyword evidence="2" id="KW-0732">Signal</keyword>
<evidence type="ECO:0000313" key="3">
    <source>
        <dbReference type="EMBL" id="KAF3333929.1"/>
    </source>
</evidence>
<dbReference type="EMBL" id="SWLB01000010">
    <property type="protein sequence ID" value="KAF3333929.1"/>
    <property type="molecule type" value="Genomic_DNA"/>
</dbReference>
<evidence type="ECO:0000256" key="2">
    <source>
        <dbReference type="SAM" id="SignalP"/>
    </source>
</evidence>
<accession>A0A833VUD7</accession>
<evidence type="ECO:0008006" key="5">
    <source>
        <dbReference type="Google" id="ProtNLM"/>
    </source>
</evidence>
<feature type="signal peptide" evidence="2">
    <location>
        <begin position="1"/>
        <end position="27"/>
    </location>
</feature>
<feature type="compositionally biased region" description="Low complexity" evidence="1">
    <location>
        <begin position="57"/>
        <end position="68"/>
    </location>
</feature>
<feature type="region of interest" description="Disordered" evidence="1">
    <location>
        <begin position="57"/>
        <end position="90"/>
    </location>
</feature>